<accession>A0A0M2VB92</accession>
<comment type="caution">
    <text evidence="1">The sequence shown here is derived from an EMBL/GenBank/DDBJ whole genome shotgun (WGS) entry which is preliminary data.</text>
</comment>
<organism evidence="1 2">
    <name type="scientific">Arsukibacterium ikkense</name>
    <dbReference type="NCBI Taxonomy" id="336831"/>
    <lineage>
        <taxon>Bacteria</taxon>
        <taxon>Pseudomonadati</taxon>
        <taxon>Pseudomonadota</taxon>
        <taxon>Gammaproteobacteria</taxon>
        <taxon>Chromatiales</taxon>
        <taxon>Chromatiaceae</taxon>
        <taxon>Arsukibacterium</taxon>
    </lineage>
</organism>
<protein>
    <submittedName>
        <fullName evidence="1">Uncharacterized protein</fullName>
    </submittedName>
</protein>
<keyword evidence="2" id="KW-1185">Reference proteome</keyword>
<evidence type="ECO:0000313" key="1">
    <source>
        <dbReference type="EMBL" id="KKO46413.1"/>
    </source>
</evidence>
<dbReference type="Proteomes" id="UP000034228">
    <property type="component" value="Unassembled WGS sequence"/>
</dbReference>
<dbReference type="AlphaFoldDB" id="A0A0M2VB92"/>
<name>A0A0M2VB92_9GAMM</name>
<reference evidence="1 2" key="1">
    <citation type="submission" date="2015-03" db="EMBL/GenBank/DDBJ databases">
        <title>Draft genome sequences of two protease-producing strains of Arsukibacterium isolated from two cold and alkaline environments.</title>
        <authorList>
            <person name="Lylloff J.E."/>
            <person name="Skov L.B."/>
            <person name="Jepsen M."/>
            <person name="Hallin P.F."/>
            <person name="Sorensen S.J."/>
            <person name="Stougaard P."/>
            <person name="Glaring M.A."/>
        </authorList>
    </citation>
    <scope>NUCLEOTIDE SEQUENCE [LARGE SCALE GENOMIC DNA]</scope>
    <source>
        <strain evidence="1 2">GCM72</strain>
    </source>
</reference>
<gene>
    <name evidence="1" type="ORF">WG68_06520</name>
</gene>
<dbReference type="EMBL" id="LAHO01000004">
    <property type="protein sequence ID" value="KKO46413.1"/>
    <property type="molecule type" value="Genomic_DNA"/>
</dbReference>
<evidence type="ECO:0000313" key="2">
    <source>
        <dbReference type="Proteomes" id="UP000034228"/>
    </source>
</evidence>
<sequence>MFSATVKALLRPEPVLMALCHVPLTLWRIRYEAAPLTAFQLVLIVVPASSADRPSGVAGTAAGIVTLFDALDQVEH</sequence>
<proteinExistence type="predicted"/>